<dbReference type="GeneTree" id="ENSGT00730000111153"/>
<dbReference type="InParanoid" id="A0A4W6CMS3"/>
<evidence type="ECO:0000256" key="3">
    <source>
        <dbReference type="SAM" id="SignalP"/>
    </source>
</evidence>
<evidence type="ECO:0000313" key="6">
    <source>
        <dbReference type="Proteomes" id="UP000314980"/>
    </source>
</evidence>
<name>A0A4W6CMS3_LATCA</name>
<dbReference type="InterPro" id="IPR050413">
    <property type="entry name" value="TCR_beta_variable"/>
</dbReference>
<dbReference type="Proteomes" id="UP000314980">
    <property type="component" value="Unassembled WGS sequence"/>
</dbReference>
<dbReference type="GO" id="GO:0002376">
    <property type="term" value="P:immune system process"/>
    <property type="evidence" value="ECO:0007669"/>
    <property type="project" value="UniProtKB-KW"/>
</dbReference>
<dbReference type="Pfam" id="PF07686">
    <property type="entry name" value="V-set"/>
    <property type="match status" value="1"/>
</dbReference>
<evidence type="ECO:0000313" key="5">
    <source>
        <dbReference type="Ensembl" id="ENSLCAP00010013620.1"/>
    </source>
</evidence>
<dbReference type="SMART" id="SM00406">
    <property type="entry name" value="IGv"/>
    <property type="match status" value="1"/>
</dbReference>
<dbReference type="GO" id="GO:0007166">
    <property type="term" value="P:cell surface receptor signaling pathway"/>
    <property type="evidence" value="ECO:0007669"/>
    <property type="project" value="TreeGrafter"/>
</dbReference>
<dbReference type="InterPro" id="IPR003599">
    <property type="entry name" value="Ig_sub"/>
</dbReference>
<feature type="chain" id="PRO_5021424459" description="Ig-like domain-containing protein" evidence="3">
    <location>
        <begin position="21"/>
        <end position="120"/>
    </location>
</feature>
<dbReference type="PANTHER" id="PTHR23268:SF102">
    <property type="entry name" value="IMMUNOGLOBULIN V-SET DOMAIN-CONTAINING PROTEIN"/>
    <property type="match status" value="1"/>
</dbReference>
<keyword evidence="1 3" id="KW-0732">Signal</keyword>
<accession>A0A4W6CMS3</accession>
<dbReference type="GO" id="GO:0005886">
    <property type="term" value="C:plasma membrane"/>
    <property type="evidence" value="ECO:0007669"/>
    <property type="project" value="TreeGrafter"/>
</dbReference>
<evidence type="ECO:0000256" key="1">
    <source>
        <dbReference type="ARBA" id="ARBA00022729"/>
    </source>
</evidence>
<reference evidence="5" key="3">
    <citation type="submission" date="2025-09" db="UniProtKB">
        <authorList>
            <consortium name="Ensembl"/>
        </authorList>
    </citation>
    <scope>IDENTIFICATION</scope>
</reference>
<dbReference type="InterPro" id="IPR013106">
    <property type="entry name" value="Ig_V-set"/>
</dbReference>
<feature type="domain" description="Ig-like" evidence="4">
    <location>
        <begin position="27"/>
        <end position="120"/>
    </location>
</feature>
<dbReference type="InterPro" id="IPR007110">
    <property type="entry name" value="Ig-like_dom"/>
</dbReference>
<dbReference type="PANTHER" id="PTHR23268">
    <property type="entry name" value="T-CELL RECEPTOR BETA CHAIN"/>
    <property type="match status" value="1"/>
</dbReference>
<dbReference type="Gene3D" id="2.60.40.10">
    <property type="entry name" value="Immunoglobulins"/>
    <property type="match status" value="1"/>
</dbReference>
<dbReference type="SUPFAM" id="SSF48726">
    <property type="entry name" value="Immunoglobulin"/>
    <property type="match status" value="1"/>
</dbReference>
<reference evidence="6" key="1">
    <citation type="submission" date="2015-09" db="EMBL/GenBank/DDBJ databases">
        <authorList>
            <person name="Sai Rama Sridatta P."/>
        </authorList>
    </citation>
    <scope>NUCLEOTIDE SEQUENCE [LARGE SCALE GENOMIC DNA]</scope>
</reference>
<keyword evidence="2" id="KW-0391">Immunity</keyword>
<evidence type="ECO:0000259" key="4">
    <source>
        <dbReference type="PROSITE" id="PS50835"/>
    </source>
</evidence>
<feature type="signal peptide" evidence="3">
    <location>
        <begin position="1"/>
        <end position="20"/>
    </location>
</feature>
<dbReference type="SMART" id="SM00409">
    <property type="entry name" value="IG"/>
    <property type="match status" value="1"/>
</dbReference>
<evidence type="ECO:0000256" key="2">
    <source>
        <dbReference type="ARBA" id="ARBA00022859"/>
    </source>
</evidence>
<dbReference type="Ensembl" id="ENSLCAT00010013917.1">
    <property type="protein sequence ID" value="ENSLCAP00010013620.1"/>
    <property type="gene ID" value="ENSLCAG00010006476.1"/>
</dbReference>
<reference evidence="5" key="2">
    <citation type="submission" date="2025-08" db="UniProtKB">
        <authorList>
            <consortium name="Ensembl"/>
        </authorList>
    </citation>
    <scope>IDENTIFICATION</scope>
</reference>
<dbReference type="InterPro" id="IPR013783">
    <property type="entry name" value="Ig-like_fold"/>
</dbReference>
<sequence>MGIIKHGLLSSLVFVDVTQTSILWKKEGDNATIECSHTKGVSYNRMYWYRQLPGQTMRQVVLSIANTKPTFEPDFTDEKFSVTKPNAETGTFTVKNLVPEDKGLYFCAVSEHSDTDTCES</sequence>
<organism evidence="5 6">
    <name type="scientific">Lates calcarifer</name>
    <name type="common">Barramundi</name>
    <name type="synonym">Holocentrus calcarifer</name>
    <dbReference type="NCBI Taxonomy" id="8187"/>
    <lineage>
        <taxon>Eukaryota</taxon>
        <taxon>Metazoa</taxon>
        <taxon>Chordata</taxon>
        <taxon>Craniata</taxon>
        <taxon>Vertebrata</taxon>
        <taxon>Euteleostomi</taxon>
        <taxon>Actinopterygii</taxon>
        <taxon>Neopterygii</taxon>
        <taxon>Teleostei</taxon>
        <taxon>Neoteleostei</taxon>
        <taxon>Acanthomorphata</taxon>
        <taxon>Carangaria</taxon>
        <taxon>Carangaria incertae sedis</taxon>
        <taxon>Centropomidae</taxon>
        <taxon>Lates</taxon>
    </lineage>
</organism>
<proteinExistence type="predicted"/>
<keyword evidence="6" id="KW-1185">Reference proteome</keyword>
<dbReference type="InterPro" id="IPR036179">
    <property type="entry name" value="Ig-like_dom_sf"/>
</dbReference>
<protein>
    <recommendedName>
        <fullName evidence="4">Ig-like domain-containing protein</fullName>
    </recommendedName>
</protein>
<dbReference type="AlphaFoldDB" id="A0A4W6CMS3"/>
<dbReference type="PROSITE" id="PS50835">
    <property type="entry name" value="IG_LIKE"/>
    <property type="match status" value="1"/>
</dbReference>